<evidence type="ECO:0000256" key="1">
    <source>
        <dbReference type="SAM" id="MobiDB-lite"/>
    </source>
</evidence>
<dbReference type="Gene3D" id="3.40.30.50">
    <property type="entry name" value="Sep15/SelM thioredoxin-like domain, active-site redox motif"/>
    <property type="match status" value="1"/>
</dbReference>
<keyword evidence="3" id="KW-1185">Reference proteome</keyword>
<dbReference type="EMBL" id="NIVC01001830">
    <property type="protein sequence ID" value="PAA63590.1"/>
    <property type="molecule type" value="Genomic_DNA"/>
</dbReference>
<dbReference type="Proteomes" id="UP000215902">
    <property type="component" value="Unassembled WGS sequence"/>
</dbReference>
<gene>
    <name evidence="2" type="ORF">BOX15_Mlig029720g1</name>
</gene>
<reference evidence="2 3" key="1">
    <citation type="submission" date="2017-06" db="EMBL/GenBank/DDBJ databases">
        <title>A platform for efficient transgenesis in Macrostomum lignano, a flatworm model organism for stem cell research.</title>
        <authorList>
            <person name="Berezikov E."/>
        </authorList>
    </citation>
    <scope>NUCLEOTIDE SEQUENCE [LARGE SCALE GENOMIC DNA]</scope>
    <source>
        <strain evidence="2">DV1</strain>
        <tissue evidence="2">Whole organism</tissue>
    </source>
</reference>
<dbReference type="AlphaFoldDB" id="A0A267EPX1"/>
<feature type="region of interest" description="Disordered" evidence="1">
    <location>
        <begin position="33"/>
        <end position="74"/>
    </location>
</feature>
<protein>
    <recommendedName>
        <fullName evidence="4">Selenoprotein F/M domain-containing protein</fullName>
    </recommendedName>
</protein>
<dbReference type="InterPro" id="IPR038219">
    <property type="entry name" value="Sep15/SelM_sf"/>
</dbReference>
<feature type="compositionally biased region" description="Basic and acidic residues" evidence="1">
    <location>
        <begin position="57"/>
        <end position="74"/>
    </location>
</feature>
<evidence type="ECO:0008006" key="4">
    <source>
        <dbReference type="Google" id="ProtNLM"/>
    </source>
</evidence>
<evidence type="ECO:0000313" key="3">
    <source>
        <dbReference type="Proteomes" id="UP000215902"/>
    </source>
</evidence>
<comment type="caution">
    <text evidence="2">The sequence shown here is derived from an EMBL/GenBank/DDBJ whole genome shotgun (WGS) entry which is preliminary data.</text>
</comment>
<proteinExistence type="predicted"/>
<sequence>MLCYLNSARRVLQRIDVSEMSRSDINSMLAARGFRKEADAQQQGDEGAERSYGVPDEAPKPIVDEAAESVRVDL</sequence>
<evidence type="ECO:0000313" key="2">
    <source>
        <dbReference type="EMBL" id="PAA63590.1"/>
    </source>
</evidence>
<accession>A0A267EPX1</accession>
<name>A0A267EPX1_9PLAT</name>
<dbReference type="OrthoDB" id="25165at2759"/>
<organism evidence="2 3">
    <name type="scientific">Macrostomum lignano</name>
    <dbReference type="NCBI Taxonomy" id="282301"/>
    <lineage>
        <taxon>Eukaryota</taxon>
        <taxon>Metazoa</taxon>
        <taxon>Spiralia</taxon>
        <taxon>Lophotrochozoa</taxon>
        <taxon>Platyhelminthes</taxon>
        <taxon>Rhabditophora</taxon>
        <taxon>Macrostomorpha</taxon>
        <taxon>Macrostomida</taxon>
        <taxon>Macrostomidae</taxon>
        <taxon>Macrostomum</taxon>
    </lineage>
</organism>